<comment type="caution">
    <text evidence="2">The sequence shown here is derived from an EMBL/GenBank/DDBJ whole genome shotgun (WGS) entry which is preliminary data.</text>
</comment>
<evidence type="ECO:0000256" key="1">
    <source>
        <dbReference type="SAM" id="MobiDB-lite"/>
    </source>
</evidence>
<organism evidence="2 3">
    <name type="scientific">Ascosphaera apis ARSEF 7405</name>
    <dbReference type="NCBI Taxonomy" id="392613"/>
    <lineage>
        <taxon>Eukaryota</taxon>
        <taxon>Fungi</taxon>
        <taxon>Dikarya</taxon>
        <taxon>Ascomycota</taxon>
        <taxon>Pezizomycotina</taxon>
        <taxon>Eurotiomycetes</taxon>
        <taxon>Eurotiomycetidae</taxon>
        <taxon>Onygenales</taxon>
        <taxon>Ascosphaeraceae</taxon>
        <taxon>Ascosphaera</taxon>
    </lineage>
</organism>
<dbReference type="VEuPathDB" id="FungiDB:AAP_04502"/>
<accession>A0A167WLR5</accession>
<sequence length="686" mass="76981">MAAAGVAQALNAVPAFQVYKTLLNELLETAANIRTSTDVGVPLTEAQFKGAIKEAFAKADSELPGCTGENHRDAVETVFREIFYSLLATTPIDSPEIVRLWNLLDLAYIFSDNGVLTGLPTLLAMSQLLPMLTTLSVLVERAEPALFFWLAEELLDSQTIVGCRKVFDYLESRRERTVAKTFDKKSLAILRPCNELLRRLSRAEDTVFCGRVFIYLFQSFPLGDKSSVNLRGEYHTDNVTTYEDISKDADAMNVDNPNEKSSDQKEDGKAGEQGTDQPTAETKQEEGETTSTAPDKAKEPPSMDDIYPIFWSLQAFFSAPTKLFDAPTFQKFKTGLEETLAMFRRVETNVEVQNIAKPPQDQRQGSKRRRIGDGGVEMTNTFNPKYLTSRDLFELEINDVAFRRHILVQALIILDFLLSLTPAAKEKLSHASNRSVLYNFTLNEEDAVWVNRMKNSISQYLQDGPGGKFYYRMVDTVLTRDKNWVRWKAEGCPKIEAPPISTSDYIETRTKATKTFAAKRLRSAPMGALDLRFLAEETPESAMDKLKEPERYTNPNPESYIRGIADDEFNIDMAASTEEKDEAIKAKSSKVWRILRLTARTHLSRFNNVDDGKNLKALFEEPPPPSHDQQSSLASSKTPSENKQTEPASVSESTSAPPESESTKEEEKQGDVEMQDKEENLAVQQG</sequence>
<feature type="region of interest" description="Disordered" evidence="1">
    <location>
        <begin position="615"/>
        <end position="686"/>
    </location>
</feature>
<dbReference type="PANTHER" id="PTHR13265">
    <property type="entry name" value="THO COMPLEX SUBUNIT 1"/>
    <property type="match status" value="1"/>
</dbReference>
<proteinExistence type="predicted"/>
<gene>
    <name evidence="2" type="ORF">AAP_04502</name>
</gene>
<dbReference type="Pfam" id="PF11957">
    <property type="entry name" value="efThoc1"/>
    <property type="match status" value="1"/>
</dbReference>
<dbReference type="OrthoDB" id="10257415at2759"/>
<dbReference type="GO" id="GO:0000445">
    <property type="term" value="C:THO complex part of transcription export complex"/>
    <property type="evidence" value="ECO:0007669"/>
    <property type="project" value="TreeGrafter"/>
</dbReference>
<evidence type="ECO:0000313" key="2">
    <source>
        <dbReference type="EMBL" id="KZZ89017.1"/>
    </source>
</evidence>
<name>A0A167WLR5_9EURO</name>
<keyword evidence="3" id="KW-1185">Reference proteome</keyword>
<dbReference type="InterPro" id="IPR021861">
    <property type="entry name" value="THO_THOC1"/>
</dbReference>
<feature type="compositionally biased region" description="Basic and acidic residues" evidence="1">
    <location>
        <begin position="257"/>
        <end position="270"/>
    </location>
</feature>
<dbReference type="Proteomes" id="UP000242877">
    <property type="component" value="Unassembled WGS sequence"/>
</dbReference>
<evidence type="ECO:0000313" key="3">
    <source>
        <dbReference type="Proteomes" id="UP000242877"/>
    </source>
</evidence>
<feature type="compositionally biased region" description="Polar residues" evidence="1">
    <location>
        <begin position="627"/>
        <end position="642"/>
    </location>
</feature>
<dbReference type="AlphaFoldDB" id="A0A167WLR5"/>
<protein>
    <submittedName>
        <fullName evidence="2">Nuclear matrix protein</fullName>
    </submittedName>
</protein>
<feature type="compositionally biased region" description="Basic and acidic residues" evidence="1">
    <location>
        <begin position="661"/>
        <end position="680"/>
    </location>
</feature>
<reference evidence="2 3" key="1">
    <citation type="journal article" date="2016" name="Genome Biol. Evol.">
        <title>Divergent and convergent evolution of fungal pathogenicity.</title>
        <authorList>
            <person name="Shang Y."/>
            <person name="Xiao G."/>
            <person name="Zheng P."/>
            <person name="Cen K."/>
            <person name="Zhan S."/>
            <person name="Wang C."/>
        </authorList>
    </citation>
    <scope>NUCLEOTIDE SEQUENCE [LARGE SCALE GENOMIC DNA]</scope>
    <source>
        <strain evidence="2 3">ARSEF 7405</strain>
    </source>
</reference>
<feature type="compositionally biased region" description="Low complexity" evidence="1">
    <location>
        <begin position="645"/>
        <end position="660"/>
    </location>
</feature>
<feature type="region of interest" description="Disordered" evidence="1">
    <location>
        <begin position="245"/>
        <end position="302"/>
    </location>
</feature>
<dbReference type="PANTHER" id="PTHR13265:SF0">
    <property type="entry name" value="HPR1"/>
    <property type="match status" value="1"/>
</dbReference>
<dbReference type="EMBL" id="AZGZ01000022">
    <property type="protein sequence ID" value="KZZ89017.1"/>
    <property type="molecule type" value="Genomic_DNA"/>
</dbReference>
<dbReference type="GO" id="GO:0006406">
    <property type="term" value="P:mRNA export from nucleus"/>
    <property type="evidence" value="ECO:0007669"/>
    <property type="project" value="TreeGrafter"/>
</dbReference>